<gene>
    <name evidence="7" type="ORF">EXE57_09020</name>
</gene>
<organism evidence="7 8">
    <name type="scientific">Nocardioides euryhalodurans</name>
    <dbReference type="NCBI Taxonomy" id="2518370"/>
    <lineage>
        <taxon>Bacteria</taxon>
        <taxon>Bacillati</taxon>
        <taxon>Actinomycetota</taxon>
        <taxon>Actinomycetes</taxon>
        <taxon>Propionibacteriales</taxon>
        <taxon>Nocardioidaceae</taxon>
        <taxon>Nocardioides</taxon>
    </lineage>
</organism>
<protein>
    <submittedName>
        <fullName evidence="7">TetR family transcriptional regulator</fullName>
    </submittedName>
</protein>
<dbReference type="PROSITE" id="PS50977">
    <property type="entry name" value="HTH_TETR_2"/>
    <property type="match status" value="1"/>
</dbReference>
<sequence>MTAPRRRRSVDLRRDEILAATSGIVDRIGLAATRVTDVAQALGVSPSLVFYHFGTKDALVVETFAYAVERDLARLDAAVARGTDPVDRLRRALRAYGPTGPAAGWRIWIDAWALAQREPGIRTALRRLDDRWCTVLRGIVDEGVAQGVFVCPDPAASVARVSALLDGLSVATLVYRSVTRAQLRRWVAEAVATEVGLDPALLA</sequence>
<dbReference type="PANTHER" id="PTHR30055">
    <property type="entry name" value="HTH-TYPE TRANSCRIPTIONAL REGULATOR RUTR"/>
    <property type="match status" value="1"/>
</dbReference>
<dbReference type="Gene3D" id="1.10.357.10">
    <property type="entry name" value="Tetracycline Repressor, domain 2"/>
    <property type="match status" value="1"/>
</dbReference>
<dbReference type="OrthoDB" id="3288227at2"/>
<dbReference type="Pfam" id="PF13977">
    <property type="entry name" value="TetR_C_6"/>
    <property type="match status" value="1"/>
</dbReference>
<dbReference type="SUPFAM" id="SSF48498">
    <property type="entry name" value="Tetracyclin repressor-like, C-terminal domain"/>
    <property type="match status" value="1"/>
</dbReference>
<dbReference type="InterPro" id="IPR001647">
    <property type="entry name" value="HTH_TetR"/>
</dbReference>
<dbReference type="GO" id="GO:0003700">
    <property type="term" value="F:DNA-binding transcription factor activity"/>
    <property type="evidence" value="ECO:0007669"/>
    <property type="project" value="TreeGrafter"/>
</dbReference>
<evidence type="ECO:0000256" key="5">
    <source>
        <dbReference type="PROSITE-ProRule" id="PRU00335"/>
    </source>
</evidence>
<dbReference type="PRINTS" id="PR00455">
    <property type="entry name" value="HTHTETR"/>
</dbReference>
<dbReference type="EMBL" id="CP038267">
    <property type="protein sequence ID" value="QBR94403.1"/>
    <property type="molecule type" value="Genomic_DNA"/>
</dbReference>
<evidence type="ECO:0000313" key="7">
    <source>
        <dbReference type="EMBL" id="QBR94403.1"/>
    </source>
</evidence>
<proteinExistence type="predicted"/>
<dbReference type="KEGG" id="noy:EXE57_09020"/>
<dbReference type="InterPro" id="IPR039538">
    <property type="entry name" value="BetI_C"/>
</dbReference>
<dbReference type="AlphaFoldDB" id="A0A4P7GQI9"/>
<evidence type="ECO:0000259" key="6">
    <source>
        <dbReference type="PROSITE" id="PS50977"/>
    </source>
</evidence>
<keyword evidence="2" id="KW-0805">Transcription regulation</keyword>
<dbReference type="PANTHER" id="PTHR30055:SF200">
    <property type="entry name" value="HTH-TYPE TRANSCRIPTIONAL REPRESSOR BDCR"/>
    <property type="match status" value="1"/>
</dbReference>
<dbReference type="SUPFAM" id="SSF46689">
    <property type="entry name" value="Homeodomain-like"/>
    <property type="match status" value="1"/>
</dbReference>
<evidence type="ECO:0000313" key="8">
    <source>
        <dbReference type="Proteomes" id="UP000294894"/>
    </source>
</evidence>
<evidence type="ECO:0000256" key="3">
    <source>
        <dbReference type="ARBA" id="ARBA00023125"/>
    </source>
</evidence>
<dbReference type="Proteomes" id="UP000294894">
    <property type="component" value="Chromosome"/>
</dbReference>
<keyword evidence="8" id="KW-1185">Reference proteome</keyword>
<reference evidence="7 8" key="1">
    <citation type="submission" date="2019-03" db="EMBL/GenBank/DDBJ databases">
        <title>Three New Species of Nocardioides, Nocardioides euryhalodurans sp. nov., Nocardioides seonyuensis sp. nov. and Nocardioides eburneoflavus sp. nov., Iolated from Soil.</title>
        <authorList>
            <person name="Roh S.G."/>
            <person name="Lee C."/>
            <person name="Kim M.-K."/>
            <person name="Kim S.B."/>
        </authorList>
    </citation>
    <scope>NUCLEOTIDE SEQUENCE [LARGE SCALE GENOMIC DNA]</scope>
    <source>
        <strain evidence="7 8">MMS17-SY117</strain>
    </source>
</reference>
<keyword evidence="1" id="KW-0678">Repressor</keyword>
<name>A0A4P7GQI9_9ACTN</name>
<dbReference type="InterPro" id="IPR036271">
    <property type="entry name" value="Tet_transcr_reg_TetR-rel_C_sf"/>
</dbReference>
<evidence type="ECO:0000256" key="4">
    <source>
        <dbReference type="ARBA" id="ARBA00023163"/>
    </source>
</evidence>
<evidence type="ECO:0000256" key="2">
    <source>
        <dbReference type="ARBA" id="ARBA00023015"/>
    </source>
</evidence>
<dbReference type="InterPro" id="IPR009057">
    <property type="entry name" value="Homeodomain-like_sf"/>
</dbReference>
<evidence type="ECO:0000256" key="1">
    <source>
        <dbReference type="ARBA" id="ARBA00022491"/>
    </source>
</evidence>
<dbReference type="InterPro" id="IPR050109">
    <property type="entry name" value="HTH-type_TetR-like_transc_reg"/>
</dbReference>
<keyword evidence="4" id="KW-0804">Transcription</keyword>
<feature type="DNA-binding region" description="H-T-H motif" evidence="5">
    <location>
        <begin position="34"/>
        <end position="53"/>
    </location>
</feature>
<accession>A0A4P7GQI9</accession>
<feature type="domain" description="HTH tetR-type" evidence="6">
    <location>
        <begin position="11"/>
        <end position="71"/>
    </location>
</feature>
<dbReference type="GO" id="GO:0000976">
    <property type="term" value="F:transcription cis-regulatory region binding"/>
    <property type="evidence" value="ECO:0007669"/>
    <property type="project" value="TreeGrafter"/>
</dbReference>
<keyword evidence="3 5" id="KW-0238">DNA-binding</keyword>
<dbReference type="Pfam" id="PF00440">
    <property type="entry name" value="TetR_N"/>
    <property type="match status" value="1"/>
</dbReference>